<protein>
    <recommendedName>
        <fullName evidence="4">Recombinase RecT</fullName>
    </recommendedName>
</protein>
<feature type="compositionally biased region" description="Basic and acidic residues" evidence="1">
    <location>
        <begin position="322"/>
        <end position="357"/>
    </location>
</feature>
<sequence>MTFSTGLTKVNDVYMPMIEKQLDGSGFNLNNYSKQCVMSAISAINAVMDVKGITWNDPQLDQSNITETLLKVAALQLNATATPREVFFQVRNVKKSKGGKDEWVKQIEMGIEGDGNDSLLARFGRDVQAVKQFWLVRENDQFSYPSYNGLEMTPPQWTPSGKGKVVRVVYPIIKTDKTVEFYIAEREDVVKNLIAHVNNNLMNETFGIAESRYKASPKQKQEINKKKREILDKVQEKGLESLNDPELDAYISPAWKDPQSQESMIIRKMRNNIVKKIPKDFGNAVIQMSYEDSIDGEAARVNREISENANRETIDVEVSEPVARKEEKQRKEEAEPIKENERREEPKQKEKPKKEESTSEPENESFDPVDDFEKAEAAADGPGY</sequence>
<evidence type="ECO:0000313" key="3">
    <source>
        <dbReference type="Proteomes" id="UP000326951"/>
    </source>
</evidence>
<evidence type="ECO:0000256" key="1">
    <source>
        <dbReference type="SAM" id="MobiDB-lite"/>
    </source>
</evidence>
<dbReference type="RefSeq" id="WP_152080050.1">
    <property type="nucleotide sequence ID" value="NZ_AP021853.1"/>
</dbReference>
<reference evidence="2 3" key="1">
    <citation type="submission" date="2019-09" db="EMBL/GenBank/DDBJ databases">
        <title>Complete genome sequence of Sporolactobacillus terrae 70-3.</title>
        <authorList>
            <person name="Tanaka N."/>
            <person name="Shiwa Y."/>
            <person name="Fujita N."/>
            <person name="Tanasupawat S."/>
        </authorList>
    </citation>
    <scope>NUCLEOTIDE SEQUENCE [LARGE SCALE GENOMIC DNA]</scope>
    <source>
        <strain evidence="2 3">70-3</strain>
    </source>
</reference>
<accession>A0A5K7WSK9</accession>
<proteinExistence type="predicted"/>
<evidence type="ECO:0000313" key="2">
    <source>
        <dbReference type="EMBL" id="BBN97465.1"/>
    </source>
</evidence>
<dbReference type="AlphaFoldDB" id="A0A5K7WSK9"/>
<dbReference type="EMBL" id="AP021853">
    <property type="protein sequence ID" value="BBN97465.1"/>
    <property type="molecule type" value="Genomic_DNA"/>
</dbReference>
<organism evidence="2 3">
    <name type="scientific">Sporolactobacillus terrae</name>
    <dbReference type="NCBI Taxonomy" id="269673"/>
    <lineage>
        <taxon>Bacteria</taxon>
        <taxon>Bacillati</taxon>
        <taxon>Bacillota</taxon>
        <taxon>Bacilli</taxon>
        <taxon>Bacillales</taxon>
        <taxon>Sporolactobacillaceae</taxon>
        <taxon>Sporolactobacillus</taxon>
    </lineage>
</organism>
<feature type="region of interest" description="Disordered" evidence="1">
    <location>
        <begin position="312"/>
        <end position="384"/>
    </location>
</feature>
<gene>
    <name evidence="2" type="ORF">St703_01700</name>
</gene>
<evidence type="ECO:0008006" key="4">
    <source>
        <dbReference type="Google" id="ProtNLM"/>
    </source>
</evidence>
<dbReference type="Proteomes" id="UP000326951">
    <property type="component" value="Chromosome"/>
</dbReference>
<feature type="compositionally biased region" description="Acidic residues" evidence="1">
    <location>
        <begin position="358"/>
        <end position="370"/>
    </location>
</feature>
<name>A0A5K7WSK9_9BACL</name>